<dbReference type="InterPro" id="IPR042403">
    <property type="entry name" value="Spt21/Ams2"/>
</dbReference>
<dbReference type="SMART" id="SM00401">
    <property type="entry name" value="ZnF_GATA"/>
    <property type="match status" value="1"/>
</dbReference>
<dbReference type="PROSITE" id="PS50114">
    <property type="entry name" value="GATA_ZN_FINGER_2"/>
    <property type="match status" value="1"/>
</dbReference>
<accession>A0A8K0JI96</accession>
<evidence type="ECO:0000256" key="4">
    <source>
        <dbReference type="PROSITE-ProRule" id="PRU00094"/>
    </source>
</evidence>
<evidence type="ECO:0000259" key="6">
    <source>
        <dbReference type="PROSITE" id="PS50114"/>
    </source>
</evidence>
<dbReference type="CDD" id="cd00202">
    <property type="entry name" value="ZnF_GATA"/>
    <property type="match status" value="1"/>
</dbReference>
<dbReference type="GO" id="GO:0008270">
    <property type="term" value="F:zinc ion binding"/>
    <property type="evidence" value="ECO:0007669"/>
    <property type="project" value="UniProtKB-KW"/>
</dbReference>
<dbReference type="Pfam" id="PF00320">
    <property type="entry name" value="GATA"/>
    <property type="match status" value="1"/>
</dbReference>
<dbReference type="InterPro" id="IPR000679">
    <property type="entry name" value="Znf_GATA"/>
</dbReference>
<name>A0A8K0JI96_9TREE</name>
<dbReference type="InterPro" id="IPR023828">
    <property type="entry name" value="Peptidase_S8_Ser-AS"/>
</dbReference>
<dbReference type="GO" id="GO:0030466">
    <property type="term" value="P:silent mating-type cassette heterochromatin formation"/>
    <property type="evidence" value="ECO:0007669"/>
    <property type="project" value="TreeGrafter"/>
</dbReference>
<protein>
    <recommendedName>
        <fullName evidence="6">GATA-type domain-containing protein</fullName>
    </recommendedName>
</protein>
<feature type="compositionally biased region" description="Low complexity" evidence="5">
    <location>
        <begin position="1134"/>
        <end position="1151"/>
    </location>
</feature>
<dbReference type="GO" id="GO:0006357">
    <property type="term" value="P:regulation of transcription by RNA polymerase II"/>
    <property type="evidence" value="ECO:0007669"/>
    <property type="project" value="TreeGrafter"/>
</dbReference>
<feature type="region of interest" description="Disordered" evidence="5">
    <location>
        <begin position="887"/>
        <end position="1025"/>
    </location>
</feature>
<dbReference type="SUPFAM" id="SSF57716">
    <property type="entry name" value="Glucocorticoid receptor-like (DNA-binding domain)"/>
    <property type="match status" value="1"/>
</dbReference>
<keyword evidence="4" id="KW-0862">Zinc</keyword>
<feature type="compositionally biased region" description="Polar residues" evidence="5">
    <location>
        <begin position="358"/>
        <end position="368"/>
    </location>
</feature>
<feature type="compositionally biased region" description="Polar residues" evidence="5">
    <location>
        <begin position="587"/>
        <end position="613"/>
    </location>
</feature>
<feature type="compositionally biased region" description="Polar residues" evidence="5">
    <location>
        <begin position="211"/>
        <end position="220"/>
    </location>
</feature>
<feature type="compositionally biased region" description="Acidic residues" evidence="5">
    <location>
        <begin position="106"/>
        <end position="127"/>
    </location>
</feature>
<feature type="region of interest" description="Disordered" evidence="5">
    <location>
        <begin position="284"/>
        <end position="385"/>
    </location>
</feature>
<dbReference type="GO" id="GO:0008236">
    <property type="term" value="F:serine-type peptidase activity"/>
    <property type="evidence" value="ECO:0007669"/>
    <property type="project" value="UniProtKB-KW"/>
</dbReference>
<feature type="compositionally biased region" description="Polar residues" evidence="5">
    <location>
        <begin position="897"/>
        <end position="921"/>
    </location>
</feature>
<keyword evidence="2" id="KW-0378">Hydrolase</keyword>
<feature type="region of interest" description="Disordered" evidence="5">
    <location>
        <begin position="543"/>
        <end position="614"/>
    </location>
</feature>
<keyword evidence="1" id="KW-0645">Protease</keyword>
<dbReference type="PROSITE" id="PS00138">
    <property type="entry name" value="SUBTILASE_SER"/>
    <property type="match status" value="1"/>
</dbReference>
<evidence type="ECO:0000256" key="3">
    <source>
        <dbReference type="ARBA" id="ARBA00022825"/>
    </source>
</evidence>
<keyword evidence="4" id="KW-0479">Metal-binding</keyword>
<feature type="region of interest" description="Disordered" evidence="5">
    <location>
        <begin position="201"/>
        <end position="253"/>
    </location>
</feature>
<feature type="region of interest" description="Disordered" evidence="5">
    <location>
        <begin position="1127"/>
        <end position="1157"/>
    </location>
</feature>
<evidence type="ECO:0000256" key="5">
    <source>
        <dbReference type="SAM" id="MobiDB-lite"/>
    </source>
</evidence>
<evidence type="ECO:0000256" key="2">
    <source>
        <dbReference type="ARBA" id="ARBA00022801"/>
    </source>
</evidence>
<feature type="compositionally biased region" description="Gly residues" evidence="5">
    <location>
        <begin position="658"/>
        <end position="670"/>
    </location>
</feature>
<dbReference type="PANTHER" id="PTHR39147">
    <property type="entry name" value="PROTEIN SPT21"/>
    <property type="match status" value="1"/>
</dbReference>
<dbReference type="GO" id="GO:0006508">
    <property type="term" value="P:proteolysis"/>
    <property type="evidence" value="ECO:0007669"/>
    <property type="project" value="UniProtKB-KW"/>
</dbReference>
<evidence type="ECO:0000256" key="1">
    <source>
        <dbReference type="ARBA" id="ARBA00022670"/>
    </source>
</evidence>
<sequence>MKRRRPDPLPTLQTGKIYKLPVRVFYNLPDSHYSYTTTLPSHQDVFIHRQPRVKVTSGDNLNAKARRGSNSVREGRDGVGCKRRRTADVDTEDQSMNSESGKGQDGDEENVEMDGDEQEEEEEEEEVYMGSVSLRAIVRAICRASPEVIPSSSTPDCSLYLPVLPHPITIKQQQQQLQTIPNLPRRTLSRFPSLEMQMTPEDNIHDARGSSPVTSLSGHTPRNHQRYRQQQHHPAPPPHIAAGTYPSPAYSNASVSLPPPMPLAPPQEGKGLLSWIFNESAPGKTLGKGYVRLNPLEEGDRTEEDDDDDDNDRDDAEDDDGVVRETEGDEAGLDGLEGLVRAAERRAKRKAARREKAQSASTSTSVDAESSARLGVGSSSKSKPRQRTFGLELNVLLKSVPMSVTPAASTLTSASTGGATGAGIDDELDVKVVGGGLGGMKTSMDVLGARAASQGQPQVRAATQGQGQAGMSRARPGLGGVERAASSPGLLAAMSATTLSGSTATLTTAEGRTRRISALPGSKSMVGLGGKTGMATSSTTATTTIDLTGSKPKLVHGANDDTPPRQPIGPGTSSGGTLIADILRTPRQGSKKSGTTTAGSPMQTDRPPQSSPATHMALARQVLRNPTSHTIDLAQKLVGKDAFAQILMEMGVQVGNGNGSGKEGGAGTGSAAGSSKQGAGEASASAAAAAALTRARTKAGPTTLGPNNKGKGKAVIPTTGPPTATGTSGTSTAGPTSAGAAAATTAKVGGPSVPVVKPVCKNCGTTETPRWRVKTLADGKERRVCDACGIYFNKMKQMRPKELWSPNAKRIPLEDIPKQEAAMAASRAAAAKQMASLGKASTVAANQGVSQPGRSTASQPAPSQPMRQAAAAPIPLAQKTNEVSFAELPASPPRQPRTLSESVFTTPRRSTRLSQGGSSKNPRMEHDDVAEASPKLRRTPRRMAATAAASKVKATFEGHTGVSARQNKFGGPFSKDEPQVEPKASGSTGPVPAFQAGRSPSRDRSLTPPPVSEAASRHNESSSWQVQSNDLLGEHHGSNDLFERFTAIGNGAVQAETSDTDQLDYDLSTWIDMAPLDNDVQAAAVPALPDPVIDAQDIKFTLDEMNLLLSLTQNQDMLDFSNQTELESGGMQIPDWDPSSPWSLPTPSGGTISVPQNWLDNSLSTEISGSSGQAP</sequence>
<feature type="compositionally biased region" description="Acidic residues" evidence="5">
    <location>
        <begin position="300"/>
        <end position="320"/>
    </location>
</feature>
<evidence type="ECO:0000313" key="8">
    <source>
        <dbReference type="Proteomes" id="UP000812966"/>
    </source>
</evidence>
<organism evidence="7 8">
    <name type="scientific">Filobasidium floriforme</name>
    <dbReference type="NCBI Taxonomy" id="5210"/>
    <lineage>
        <taxon>Eukaryota</taxon>
        <taxon>Fungi</taxon>
        <taxon>Dikarya</taxon>
        <taxon>Basidiomycota</taxon>
        <taxon>Agaricomycotina</taxon>
        <taxon>Tremellomycetes</taxon>
        <taxon>Filobasidiales</taxon>
        <taxon>Filobasidiaceae</taxon>
        <taxon>Filobasidium</taxon>
    </lineage>
</organism>
<feature type="region of interest" description="Disordered" evidence="5">
    <location>
        <begin position="693"/>
        <end position="738"/>
    </location>
</feature>
<feature type="region of interest" description="Disordered" evidence="5">
    <location>
        <begin position="658"/>
        <end position="678"/>
    </location>
</feature>
<dbReference type="OrthoDB" id="3199820at2759"/>
<feature type="compositionally biased region" description="Low complexity" evidence="5">
    <location>
        <begin position="717"/>
        <end position="738"/>
    </location>
</feature>
<comment type="caution">
    <text evidence="7">The sequence shown here is derived from an EMBL/GenBank/DDBJ whole genome shotgun (WGS) entry which is preliminary data.</text>
</comment>
<dbReference type="GO" id="GO:0043565">
    <property type="term" value="F:sequence-specific DNA binding"/>
    <property type="evidence" value="ECO:0007669"/>
    <property type="project" value="InterPro"/>
</dbReference>
<keyword evidence="3" id="KW-0720">Serine protease</keyword>
<dbReference type="InterPro" id="IPR013088">
    <property type="entry name" value="Znf_NHR/GATA"/>
</dbReference>
<evidence type="ECO:0000313" key="7">
    <source>
        <dbReference type="EMBL" id="KAG7530569.1"/>
    </source>
</evidence>
<dbReference type="AlphaFoldDB" id="A0A8K0JI96"/>
<feature type="domain" description="GATA-type" evidence="6">
    <location>
        <begin position="760"/>
        <end position="800"/>
    </location>
</feature>
<dbReference type="GO" id="GO:0000183">
    <property type="term" value="P:rDNA heterochromatin formation"/>
    <property type="evidence" value="ECO:0007669"/>
    <property type="project" value="TreeGrafter"/>
</dbReference>
<gene>
    <name evidence="7" type="ORF">FFLO_04932</name>
</gene>
<keyword evidence="4" id="KW-0863">Zinc-finger</keyword>
<dbReference type="Proteomes" id="UP000812966">
    <property type="component" value="Unassembled WGS sequence"/>
</dbReference>
<feature type="region of interest" description="Disordered" evidence="5">
    <location>
        <begin position="57"/>
        <end position="128"/>
    </location>
</feature>
<dbReference type="Gene3D" id="3.30.50.10">
    <property type="entry name" value="Erythroid Transcription Factor GATA-1, subunit A"/>
    <property type="match status" value="1"/>
</dbReference>
<dbReference type="PANTHER" id="PTHR39147:SF1">
    <property type="entry name" value="PROTEIN SPT21"/>
    <property type="match status" value="1"/>
</dbReference>
<feature type="region of interest" description="Disordered" evidence="5">
    <location>
        <begin position="843"/>
        <end position="870"/>
    </location>
</feature>
<keyword evidence="8" id="KW-1185">Reference proteome</keyword>
<feature type="compositionally biased region" description="Polar residues" evidence="5">
    <location>
        <begin position="843"/>
        <end position="861"/>
    </location>
</feature>
<reference evidence="7" key="1">
    <citation type="submission" date="2020-04" db="EMBL/GenBank/DDBJ databases">
        <title>Analysis of mating type loci in Filobasidium floriforme.</title>
        <authorList>
            <person name="Nowrousian M."/>
        </authorList>
    </citation>
    <scope>NUCLEOTIDE SEQUENCE</scope>
    <source>
        <strain evidence="7">CBS 6242</strain>
    </source>
</reference>
<proteinExistence type="predicted"/>
<dbReference type="EMBL" id="JABELV010000114">
    <property type="protein sequence ID" value="KAG7530569.1"/>
    <property type="molecule type" value="Genomic_DNA"/>
</dbReference>
<feature type="compositionally biased region" description="Basic residues" evidence="5">
    <location>
        <begin position="221"/>
        <end position="231"/>
    </location>
</feature>